<accession>A0ACB9PTR5</accession>
<evidence type="ECO:0000313" key="2">
    <source>
        <dbReference type="Proteomes" id="UP000828941"/>
    </source>
</evidence>
<sequence length="552" mass="61235">MFNPFKSLCFLFLFLLFFDASSCLSASSTDFTSCLTLHNINNFTTFPDTQHDQSSAYHYFKILNFSIQNLRFTEPTVPKPKAIVLPENLEQLQNSVVCSRKGSLEIRVRCGGHSYEGTSSVDDDGASFVIIDMMNLNHVKVDMEAETAWVEGGATLGETYYAISQASNAHGFSAGSCPTVGVGGHIGGGGFGLLSRKYGLAADNVVDALLVDANGRLLDRKTMGEDVFWAIRGGGGGLWGIVYAWKIELLKVPRIVTSCIASRAGTRSHVAKLVNKWQHVAPKLEGDFYLSCFVGAALPEAKTAGLSATFKLFYLGSKIKAMSVLNRVFSGLGIEEEECQEMSWIESIVFFSGLGEGSSVSDLKDRYLQDKEYFKAKSDFVRNPLPLMGIETALKILEKEPKGYVILDPYGGRMHNISSDSIAFPHRKGNLFTIQYLVYWKEADKSKSREYIDWIRGFYDSMTPFVSWGPRAAYINYMDFDLGVMELINTSANEKDAVEIARVWGEKYFLSNYDRLVKAKTLIDPNNVFTNEQGIPPNPTSWSVSRGAKEAL</sequence>
<gene>
    <name evidence="1" type="ORF">L6164_006204</name>
</gene>
<dbReference type="EMBL" id="CM039428">
    <property type="protein sequence ID" value="KAI4351903.1"/>
    <property type="molecule type" value="Genomic_DNA"/>
</dbReference>
<protein>
    <submittedName>
        <fullName evidence="1">Uncharacterized protein</fullName>
    </submittedName>
</protein>
<evidence type="ECO:0000313" key="1">
    <source>
        <dbReference type="EMBL" id="KAI4351903.1"/>
    </source>
</evidence>
<organism evidence="1 2">
    <name type="scientific">Bauhinia variegata</name>
    <name type="common">Purple orchid tree</name>
    <name type="synonym">Phanera variegata</name>
    <dbReference type="NCBI Taxonomy" id="167791"/>
    <lineage>
        <taxon>Eukaryota</taxon>
        <taxon>Viridiplantae</taxon>
        <taxon>Streptophyta</taxon>
        <taxon>Embryophyta</taxon>
        <taxon>Tracheophyta</taxon>
        <taxon>Spermatophyta</taxon>
        <taxon>Magnoliopsida</taxon>
        <taxon>eudicotyledons</taxon>
        <taxon>Gunneridae</taxon>
        <taxon>Pentapetalae</taxon>
        <taxon>rosids</taxon>
        <taxon>fabids</taxon>
        <taxon>Fabales</taxon>
        <taxon>Fabaceae</taxon>
        <taxon>Cercidoideae</taxon>
        <taxon>Cercideae</taxon>
        <taxon>Bauhiniinae</taxon>
        <taxon>Bauhinia</taxon>
    </lineage>
</organism>
<dbReference type="Proteomes" id="UP000828941">
    <property type="component" value="Chromosome 3"/>
</dbReference>
<reference evidence="1 2" key="1">
    <citation type="journal article" date="2022" name="DNA Res.">
        <title>Chromosomal-level genome assembly of the orchid tree Bauhinia variegata (Leguminosae; Cercidoideae) supports the allotetraploid origin hypothesis of Bauhinia.</title>
        <authorList>
            <person name="Zhong Y."/>
            <person name="Chen Y."/>
            <person name="Zheng D."/>
            <person name="Pang J."/>
            <person name="Liu Y."/>
            <person name="Luo S."/>
            <person name="Meng S."/>
            <person name="Qian L."/>
            <person name="Wei D."/>
            <person name="Dai S."/>
            <person name="Zhou R."/>
        </authorList>
    </citation>
    <scope>NUCLEOTIDE SEQUENCE [LARGE SCALE GENOMIC DNA]</scope>
    <source>
        <strain evidence="1">BV-YZ2020</strain>
    </source>
</reference>
<comment type="caution">
    <text evidence="1">The sequence shown here is derived from an EMBL/GenBank/DDBJ whole genome shotgun (WGS) entry which is preliminary data.</text>
</comment>
<name>A0ACB9PTR5_BAUVA</name>
<keyword evidence="2" id="KW-1185">Reference proteome</keyword>
<proteinExistence type="predicted"/>